<evidence type="ECO:0000313" key="3">
    <source>
        <dbReference type="Proteomes" id="UP000228934"/>
    </source>
</evidence>
<proteinExistence type="predicted"/>
<sequence length="247" mass="27456">MSSKLCVIDEQKPKIMYHFHTQESPSPSQSQEEAVPSSLTKCQVPPLRPPTKRARKNKNLDDATAVFLRHATTAISTAPDSQEAFGCMTANKLKVMEEEQLIMCEEIILKALNKGKKGQITPKTHLCEFDHSPPPPPPTTQPPHPPQQHGSVESDSLGSVWSGKKRRLLEDHSLGTYMSSAAVPDLSESRTVLCSLLNGLLRFSNFDSQIIDVCSGVQTLHQFQLFLHHCLPLDFDMTLCSLLNLNF</sequence>
<feature type="region of interest" description="Disordered" evidence="1">
    <location>
        <begin position="20"/>
        <end position="55"/>
    </location>
</feature>
<feature type="compositionally biased region" description="Low complexity" evidence="1">
    <location>
        <begin position="22"/>
        <end position="38"/>
    </location>
</feature>
<keyword evidence="3" id="KW-1185">Reference proteome</keyword>
<accession>A0A2G9RF93</accession>
<dbReference type="AlphaFoldDB" id="A0A2G9RF93"/>
<protein>
    <submittedName>
        <fullName evidence="2">Uncharacterized protein</fullName>
    </submittedName>
</protein>
<evidence type="ECO:0000256" key="1">
    <source>
        <dbReference type="SAM" id="MobiDB-lite"/>
    </source>
</evidence>
<name>A0A2G9RF93_AQUCT</name>
<dbReference type="OrthoDB" id="8195247at2759"/>
<evidence type="ECO:0000313" key="2">
    <source>
        <dbReference type="EMBL" id="PIO26537.1"/>
    </source>
</evidence>
<dbReference type="EMBL" id="KV939791">
    <property type="protein sequence ID" value="PIO26537.1"/>
    <property type="molecule type" value="Genomic_DNA"/>
</dbReference>
<dbReference type="Proteomes" id="UP000228934">
    <property type="component" value="Unassembled WGS sequence"/>
</dbReference>
<organism evidence="2 3">
    <name type="scientific">Aquarana catesbeiana</name>
    <name type="common">American bullfrog</name>
    <name type="synonym">Rana catesbeiana</name>
    <dbReference type="NCBI Taxonomy" id="8400"/>
    <lineage>
        <taxon>Eukaryota</taxon>
        <taxon>Metazoa</taxon>
        <taxon>Chordata</taxon>
        <taxon>Craniata</taxon>
        <taxon>Vertebrata</taxon>
        <taxon>Euteleostomi</taxon>
        <taxon>Amphibia</taxon>
        <taxon>Batrachia</taxon>
        <taxon>Anura</taxon>
        <taxon>Neobatrachia</taxon>
        <taxon>Ranoidea</taxon>
        <taxon>Ranidae</taxon>
        <taxon>Aquarana</taxon>
    </lineage>
</organism>
<feature type="compositionally biased region" description="Polar residues" evidence="1">
    <location>
        <begin position="150"/>
        <end position="159"/>
    </location>
</feature>
<feature type="compositionally biased region" description="Pro residues" evidence="1">
    <location>
        <begin position="132"/>
        <end position="146"/>
    </location>
</feature>
<feature type="region of interest" description="Disordered" evidence="1">
    <location>
        <begin position="124"/>
        <end position="159"/>
    </location>
</feature>
<reference evidence="3" key="1">
    <citation type="journal article" date="2017" name="Nat. Commun.">
        <title>The North American bullfrog draft genome provides insight into hormonal regulation of long noncoding RNA.</title>
        <authorList>
            <person name="Hammond S.A."/>
            <person name="Warren R.L."/>
            <person name="Vandervalk B.P."/>
            <person name="Kucuk E."/>
            <person name="Khan H."/>
            <person name="Gibb E.A."/>
            <person name="Pandoh P."/>
            <person name="Kirk H."/>
            <person name="Zhao Y."/>
            <person name="Jones M."/>
            <person name="Mungall A.J."/>
            <person name="Coope R."/>
            <person name="Pleasance S."/>
            <person name="Moore R.A."/>
            <person name="Holt R.A."/>
            <person name="Round J.M."/>
            <person name="Ohora S."/>
            <person name="Walle B.V."/>
            <person name="Veldhoen N."/>
            <person name="Helbing C.C."/>
            <person name="Birol I."/>
        </authorList>
    </citation>
    <scope>NUCLEOTIDE SEQUENCE [LARGE SCALE GENOMIC DNA]</scope>
</reference>
<gene>
    <name evidence="2" type="ORF">AB205_0113610</name>
</gene>